<comment type="caution">
    <text evidence="1">The sequence shown here is derived from an EMBL/GenBank/DDBJ whole genome shotgun (WGS) entry which is preliminary data.</text>
</comment>
<dbReference type="Proteomes" id="UP000315534">
    <property type="component" value="Unassembled WGS sequence"/>
</dbReference>
<evidence type="ECO:0000313" key="2">
    <source>
        <dbReference type="Proteomes" id="UP000315534"/>
    </source>
</evidence>
<sequence>MRRRRKQPVQARFRTADIADVPFGNCVLHFVSSPFIADVVVPKKPISRDKYHENDWGSIDDTPSSWGMNDNWVTTNFDTDFEVEASVYLILVKEAIGDPITIQWIRVQYGE</sequence>
<name>A0A523XIZ3_UNCT6</name>
<dbReference type="AlphaFoldDB" id="A0A523XIZ3"/>
<accession>A0A523XIZ3</accession>
<dbReference type="EMBL" id="SOIP01000431">
    <property type="protein sequence ID" value="TET79262.1"/>
    <property type="molecule type" value="Genomic_DNA"/>
</dbReference>
<gene>
    <name evidence="1" type="ORF">E3J38_07420</name>
</gene>
<organism evidence="1 2">
    <name type="scientific">candidate division TA06 bacterium</name>
    <dbReference type="NCBI Taxonomy" id="2250710"/>
    <lineage>
        <taxon>Bacteria</taxon>
        <taxon>Bacteria division TA06</taxon>
    </lineage>
</organism>
<proteinExistence type="predicted"/>
<reference evidence="1 2" key="1">
    <citation type="submission" date="2019-03" db="EMBL/GenBank/DDBJ databases">
        <title>Metabolic potential of uncultured bacteria and archaea associated with petroleum seepage in deep-sea sediments.</title>
        <authorList>
            <person name="Dong X."/>
            <person name="Hubert C."/>
        </authorList>
    </citation>
    <scope>NUCLEOTIDE SEQUENCE [LARGE SCALE GENOMIC DNA]</scope>
    <source>
        <strain evidence="1">E29_bin36</strain>
    </source>
</reference>
<evidence type="ECO:0000313" key="1">
    <source>
        <dbReference type="EMBL" id="TET79262.1"/>
    </source>
</evidence>
<protein>
    <submittedName>
        <fullName evidence="1">Uncharacterized protein</fullName>
    </submittedName>
</protein>